<dbReference type="InterPro" id="IPR050980">
    <property type="entry name" value="2C_sensor_his_kinase"/>
</dbReference>
<evidence type="ECO:0000256" key="2">
    <source>
        <dbReference type="ARBA" id="ARBA00012438"/>
    </source>
</evidence>
<gene>
    <name evidence="10" type="ORF">sS8_3907</name>
</gene>
<dbReference type="SMART" id="SM00387">
    <property type="entry name" value="HATPase_c"/>
    <property type="match status" value="1"/>
</dbReference>
<dbReference type="PROSITE" id="PS50109">
    <property type="entry name" value="HIS_KIN"/>
    <property type="match status" value="1"/>
</dbReference>
<protein>
    <recommendedName>
        <fullName evidence="2">histidine kinase</fullName>
        <ecNumber evidence="2">2.7.13.3</ecNumber>
    </recommendedName>
</protein>
<dbReference type="GO" id="GO:0000155">
    <property type="term" value="F:phosphorelay sensor kinase activity"/>
    <property type="evidence" value="ECO:0007669"/>
    <property type="project" value="InterPro"/>
</dbReference>
<accession>A0A250L169</accession>
<dbReference type="SUPFAM" id="SSF55874">
    <property type="entry name" value="ATPase domain of HSP90 chaperone/DNA topoisomerase II/histidine kinase"/>
    <property type="match status" value="1"/>
</dbReference>
<sequence>MVVRDRDYSKDRVSVPGERRKVHRPGKTVGTVWRRLALSAFLGLGVFWLLPDHGGLDRLAYRITALPAALTGAPASIEPKQGGLSRDEVHDKISPLVEKLSDKKKPIYDRIVGFGTDLKLSLSIDEAVRRLEDAMAEFRQGALSRADRTGGSLPGRSGAVRQDLPVKGAALGIMLLVCFGLGSGFQAVLGRSVRQLDESIRKLGMGELGNPIRVAGPRKLRYLGNRLDWLRTRLLGREQSTRQFMHNISDEFETRLSGISRNTGELMSEAAEALSPRQRDLVARLGRDVRKLQNLLDESLRYDRVKDHPSPQPKAAMDMKALVASVIDAHQGSLKAKSLVIKDLVQPVEFRGVPDQVRTIVDKLIANAIEFSPNGGTIRIILRASGTGMELEIEDDGPGIDPAERPRIFEPFFRGEAARMIGAEGAGLGLAIVSECVANHRGKVESIEPRQDQQGARIRVELPLAEALS</sequence>
<keyword evidence="8" id="KW-0472">Membrane</keyword>
<evidence type="ECO:0000313" key="11">
    <source>
        <dbReference type="Proteomes" id="UP000266313"/>
    </source>
</evidence>
<dbReference type="InterPro" id="IPR005467">
    <property type="entry name" value="His_kinase_dom"/>
</dbReference>
<keyword evidence="6" id="KW-0067">ATP-binding</keyword>
<dbReference type="Pfam" id="PF02518">
    <property type="entry name" value="HATPase_c"/>
    <property type="match status" value="1"/>
</dbReference>
<keyword evidence="4" id="KW-0547">Nucleotide-binding</keyword>
<dbReference type="InterPro" id="IPR004358">
    <property type="entry name" value="Sig_transdc_His_kin-like_C"/>
</dbReference>
<dbReference type="KEGG" id="mmai:sS8_3907"/>
<feature type="transmembrane region" description="Helical" evidence="8">
    <location>
        <begin position="169"/>
        <end position="189"/>
    </location>
</feature>
<keyword evidence="3" id="KW-0808">Transferase</keyword>
<feature type="compositionally biased region" description="Basic and acidic residues" evidence="7">
    <location>
        <begin position="1"/>
        <end position="19"/>
    </location>
</feature>
<dbReference type="EMBL" id="AP017928">
    <property type="protein sequence ID" value="BBA35839.1"/>
    <property type="molecule type" value="Genomic_DNA"/>
</dbReference>
<keyword evidence="8" id="KW-1133">Transmembrane helix</keyword>
<dbReference type="PANTHER" id="PTHR44936:SF10">
    <property type="entry name" value="SENSOR PROTEIN RSTB"/>
    <property type="match status" value="1"/>
</dbReference>
<dbReference type="Gene3D" id="3.30.565.10">
    <property type="entry name" value="Histidine kinase-like ATPase, C-terminal domain"/>
    <property type="match status" value="1"/>
</dbReference>
<feature type="domain" description="Histidine kinase" evidence="9">
    <location>
        <begin position="247"/>
        <end position="466"/>
    </location>
</feature>
<dbReference type="OrthoDB" id="9809766at2"/>
<dbReference type="RefSeq" id="WP_119631126.1">
    <property type="nucleotide sequence ID" value="NZ_AP017928.1"/>
</dbReference>
<dbReference type="InterPro" id="IPR036890">
    <property type="entry name" value="HATPase_C_sf"/>
</dbReference>
<proteinExistence type="predicted"/>
<dbReference type="GO" id="GO:0005524">
    <property type="term" value="F:ATP binding"/>
    <property type="evidence" value="ECO:0007669"/>
    <property type="project" value="UniProtKB-KW"/>
</dbReference>
<evidence type="ECO:0000256" key="6">
    <source>
        <dbReference type="ARBA" id="ARBA00022840"/>
    </source>
</evidence>
<keyword evidence="5 10" id="KW-0418">Kinase</keyword>
<dbReference type="SUPFAM" id="SSF47384">
    <property type="entry name" value="Homodimeric domain of signal transducing histidine kinase"/>
    <property type="match status" value="1"/>
</dbReference>
<dbReference type="PRINTS" id="PR00344">
    <property type="entry name" value="BCTRLSENSOR"/>
</dbReference>
<evidence type="ECO:0000256" key="5">
    <source>
        <dbReference type="ARBA" id="ARBA00022777"/>
    </source>
</evidence>
<keyword evidence="11" id="KW-1185">Reference proteome</keyword>
<name>A0A250L169_9GAMM</name>
<dbReference type="InterPro" id="IPR003594">
    <property type="entry name" value="HATPase_dom"/>
</dbReference>
<organism evidence="10 11">
    <name type="scientific">Methylocaldum marinum</name>
    <dbReference type="NCBI Taxonomy" id="1432792"/>
    <lineage>
        <taxon>Bacteria</taxon>
        <taxon>Pseudomonadati</taxon>
        <taxon>Pseudomonadota</taxon>
        <taxon>Gammaproteobacteria</taxon>
        <taxon>Methylococcales</taxon>
        <taxon>Methylococcaceae</taxon>
        <taxon>Methylocaldum</taxon>
    </lineage>
</organism>
<evidence type="ECO:0000256" key="8">
    <source>
        <dbReference type="SAM" id="Phobius"/>
    </source>
</evidence>
<comment type="catalytic activity">
    <reaction evidence="1">
        <text>ATP + protein L-histidine = ADP + protein N-phospho-L-histidine.</text>
        <dbReference type="EC" id="2.7.13.3"/>
    </reaction>
</comment>
<dbReference type="EC" id="2.7.13.3" evidence="2"/>
<dbReference type="CDD" id="cd00075">
    <property type="entry name" value="HATPase"/>
    <property type="match status" value="1"/>
</dbReference>
<dbReference type="PANTHER" id="PTHR44936">
    <property type="entry name" value="SENSOR PROTEIN CREC"/>
    <property type="match status" value="1"/>
</dbReference>
<dbReference type="Gene3D" id="1.10.287.130">
    <property type="match status" value="1"/>
</dbReference>
<evidence type="ECO:0000259" key="9">
    <source>
        <dbReference type="PROSITE" id="PS50109"/>
    </source>
</evidence>
<evidence type="ECO:0000256" key="4">
    <source>
        <dbReference type="ARBA" id="ARBA00022741"/>
    </source>
</evidence>
<dbReference type="Proteomes" id="UP000266313">
    <property type="component" value="Chromosome"/>
</dbReference>
<evidence type="ECO:0000313" key="10">
    <source>
        <dbReference type="EMBL" id="BBA35839.1"/>
    </source>
</evidence>
<dbReference type="InterPro" id="IPR036097">
    <property type="entry name" value="HisK_dim/P_sf"/>
</dbReference>
<feature type="region of interest" description="Disordered" evidence="7">
    <location>
        <begin position="1"/>
        <end position="22"/>
    </location>
</feature>
<evidence type="ECO:0000256" key="1">
    <source>
        <dbReference type="ARBA" id="ARBA00000085"/>
    </source>
</evidence>
<keyword evidence="8" id="KW-0812">Transmembrane</keyword>
<evidence type="ECO:0000256" key="7">
    <source>
        <dbReference type="SAM" id="MobiDB-lite"/>
    </source>
</evidence>
<reference evidence="10 11" key="1">
    <citation type="submission" date="2016-12" db="EMBL/GenBank/DDBJ databases">
        <title>Genome sequencing of Methylocaldum marinum.</title>
        <authorList>
            <person name="Takeuchi M."/>
            <person name="Kamagata Y."/>
            <person name="Hiraoka S."/>
            <person name="Oshima K."/>
            <person name="Hattori M."/>
            <person name="Iwasaki W."/>
        </authorList>
    </citation>
    <scope>NUCLEOTIDE SEQUENCE [LARGE SCALE GENOMIC DNA]</scope>
    <source>
        <strain evidence="10 11">S8</strain>
    </source>
</reference>
<dbReference type="AlphaFoldDB" id="A0A250L169"/>
<evidence type="ECO:0000256" key="3">
    <source>
        <dbReference type="ARBA" id="ARBA00022679"/>
    </source>
</evidence>